<evidence type="ECO:0000256" key="1">
    <source>
        <dbReference type="SAM" id="MobiDB-lite"/>
    </source>
</evidence>
<dbReference type="VEuPathDB" id="CryptoDB:Cvel_1684"/>
<reference evidence="2" key="1">
    <citation type="submission" date="2014-11" db="EMBL/GenBank/DDBJ databases">
        <authorList>
            <person name="Otto D Thomas"/>
            <person name="Naeem Raeece"/>
        </authorList>
    </citation>
    <scope>NUCLEOTIDE SEQUENCE</scope>
</reference>
<feature type="compositionally biased region" description="Basic and acidic residues" evidence="1">
    <location>
        <begin position="445"/>
        <end position="462"/>
    </location>
</feature>
<feature type="compositionally biased region" description="Basic and acidic residues" evidence="1">
    <location>
        <begin position="473"/>
        <end position="490"/>
    </location>
</feature>
<evidence type="ECO:0000313" key="2">
    <source>
        <dbReference type="EMBL" id="CEM50811.1"/>
    </source>
</evidence>
<name>A0A0G4I1S6_9ALVE</name>
<accession>A0A0G4I1S6</accession>
<organism evidence="2">
    <name type="scientific">Chromera velia CCMP2878</name>
    <dbReference type="NCBI Taxonomy" id="1169474"/>
    <lineage>
        <taxon>Eukaryota</taxon>
        <taxon>Sar</taxon>
        <taxon>Alveolata</taxon>
        <taxon>Colpodellida</taxon>
        <taxon>Chromeraceae</taxon>
        <taxon>Chromera</taxon>
    </lineage>
</organism>
<feature type="compositionally biased region" description="Polar residues" evidence="1">
    <location>
        <begin position="265"/>
        <end position="278"/>
    </location>
</feature>
<protein>
    <submittedName>
        <fullName evidence="2">Uncharacterized protein</fullName>
    </submittedName>
</protein>
<dbReference type="EMBL" id="CDMZ01004756">
    <property type="protein sequence ID" value="CEM50811.1"/>
    <property type="molecule type" value="Genomic_DNA"/>
</dbReference>
<feature type="region of interest" description="Disordered" evidence="1">
    <location>
        <begin position="117"/>
        <end position="521"/>
    </location>
</feature>
<gene>
    <name evidence="2" type="ORF">Cvel_1684</name>
</gene>
<proteinExistence type="predicted"/>
<dbReference type="AlphaFoldDB" id="A0A0G4I1S6"/>
<feature type="compositionally biased region" description="Basic and acidic residues" evidence="1">
    <location>
        <begin position="177"/>
        <end position="190"/>
    </location>
</feature>
<feature type="compositionally biased region" description="Low complexity" evidence="1">
    <location>
        <begin position="213"/>
        <end position="224"/>
    </location>
</feature>
<feature type="compositionally biased region" description="Low complexity" evidence="1">
    <location>
        <begin position="240"/>
        <end position="251"/>
    </location>
</feature>
<sequence>MSLTRLAIRCVPGASALVKNSKLAKAVMNKVISVEEFVLGKVPFSDNPELNVMVNWPSLMFFGGLEEKENWQDLIWMDMEAGSSGVTPDLACPSLFAFAGTAQKLAPVPTTATAKVRKEVRLSPDPLAGPALSPTSRETVEVQAKPQGGVGGFFSGKGVDEEPRGPFAQSSSSANPGREKDRETEKKRQEGSTLTDSDPLPGRLSPDRLQGVSSTEQESTSTHSGPLPGPLSPDRLQGVSSTEQESTSTHSGPLPGPLSPDRLQGVSTAEQGSTSTHSGPLPGPLSPDRLQGVFTAEGGSTLTRLGPLPKRQSPDVTPDPLQTLAQQAHLDEQSQVGDASCSSSGSTKRRSSTGTASTDVTDHTSHAEKGKRVPSFVSCGSAVSIGEPSRAQVSVLSDGGQEATRGDANIAQRHPPSLLSQDRLEVGWNDTKAAAQPSLPSPSRLGDDMRKVGGKDPQRADKPPPLSPSKIPGDVREVGGKDPKTNKTSDHPFPSAVSDESVRPYMQQGLGTTDWSDFPKL</sequence>
<feature type="compositionally biased region" description="Low complexity" evidence="1">
    <location>
        <begin position="339"/>
        <end position="358"/>
    </location>
</feature>
<feature type="compositionally biased region" description="Basic and acidic residues" evidence="1">
    <location>
        <begin position="360"/>
        <end position="371"/>
    </location>
</feature>